<comment type="caution">
    <text evidence="9">The sequence shown here is derived from an EMBL/GenBank/DDBJ whole genome shotgun (WGS) entry which is preliminary data.</text>
</comment>
<keyword evidence="10" id="KW-1185">Reference proteome</keyword>
<sequence>MQTNLHEWRRLIMKRPPEGGPPIFFMLLWLIYILFPITALAERPPDEQWVGFPLIALFIVSYIAGHMSKKWRIWAVLVHLFIIAYFSWRYDQDFIYMGFFTASLIGMLPNLRQIGIAVSGVLLMFGFELWHSETTDRLGSLLDLLPVMVALLLVPFVMFIGRRSKVLRTQLELANDEISRLSKQEERQRISRELHDTLGHTLTMITLKSELAEKLIVHHPERAKQEIRDVQLTSRAALKQVRELVTGMNTVTLREELSNAKRILAAAFIMIKVQGEPAFASLSPLMDNMLGMCLREAVTNVVKHSEARQCVIDWAMTPDQYRLVIRDNGVGCEKADKGPAHNGLRGMQERLNLVDGKLDFQSSRGNGSILTIIVPRVRSSSKKGETN</sequence>
<dbReference type="EMBL" id="BSSQ01000018">
    <property type="protein sequence ID" value="GLX70278.1"/>
    <property type="molecule type" value="Genomic_DNA"/>
</dbReference>
<organism evidence="9 10">
    <name type="scientific">Paenibacillus glycanilyticus</name>
    <dbReference type="NCBI Taxonomy" id="126569"/>
    <lineage>
        <taxon>Bacteria</taxon>
        <taxon>Bacillati</taxon>
        <taxon>Bacillota</taxon>
        <taxon>Bacilli</taxon>
        <taxon>Bacillales</taxon>
        <taxon>Paenibacillaceae</taxon>
        <taxon>Paenibacillus</taxon>
    </lineage>
</organism>
<gene>
    <name evidence="9" type="ORF">MU1_46240</name>
</gene>
<dbReference type="InterPro" id="IPR003594">
    <property type="entry name" value="HATPase_dom"/>
</dbReference>
<keyword evidence="6" id="KW-1133">Transmembrane helix</keyword>
<dbReference type="CDD" id="cd16917">
    <property type="entry name" value="HATPase_UhpB-NarQ-NarX-like"/>
    <property type="match status" value="1"/>
</dbReference>
<proteinExistence type="predicted"/>
<feature type="domain" description="Histidine kinase/HSP90-like ATPase" evidence="7">
    <location>
        <begin position="290"/>
        <end position="376"/>
    </location>
</feature>
<evidence type="ECO:0000256" key="5">
    <source>
        <dbReference type="ARBA" id="ARBA00023012"/>
    </source>
</evidence>
<keyword evidence="5" id="KW-0902">Two-component regulatory system</keyword>
<keyword evidence="4 9" id="KW-0418">Kinase</keyword>
<feature type="transmembrane region" description="Helical" evidence="6">
    <location>
        <begin position="21"/>
        <end position="41"/>
    </location>
</feature>
<dbReference type="Gene3D" id="1.20.5.1930">
    <property type="match status" value="1"/>
</dbReference>
<dbReference type="InterPro" id="IPR036890">
    <property type="entry name" value="HATPase_C_sf"/>
</dbReference>
<keyword evidence="6" id="KW-0472">Membrane</keyword>
<evidence type="ECO:0000256" key="3">
    <source>
        <dbReference type="ARBA" id="ARBA00022679"/>
    </source>
</evidence>
<dbReference type="RefSeq" id="WP_284241040.1">
    <property type="nucleotide sequence ID" value="NZ_BSSQ01000018.1"/>
</dbReference>
<keyword evidence="6" id="KW-0812">Transmembrane</keyword>
<evidence type="ECO:0000256" key="4">
    <source>
        <dbReference type="ARBA" id="ARBA00022777"/>
    </source>
</evidence>
<evidence type="ECO:0000259" key="8">
    <source>
        <dbReference type="Pfam" id="PF07730"/>
    </source>
</evidence>
<evidence type="ECO:0000259" key="7">
    <source>
        <dbReference type="Pfam" id="PF02518"/>
    </source>
</evidence>
<dbReference type="EC" id="2.7.13.3" evidence="2"/>
<dbReference type="InterPro" id="IPR011712">
    <property type="entry name" value="Sig_transdc_His_kin_sub3_dim/P"/>
</dbReference>
<dbReference type="Gene3D" id="3.30.565.10">
    <property type="entry name" value="Histidine kinase-like ATPase, C-terminal domain"/>
    <property type="match status" value="1"/>
</dbReference>
<dbReference type="SUPFAM" id="SSF55874">
    <property type="entry name" value="ATPase domain of HSP90 chaperone/DNA topoisomerase II/histidine kinase"/>
    <property type="match status" value="1"/>
</dbReference>
<reference evidence="9 10" key="1">
    <citation type="submission" date="2023-03" db="EMBL/GenBank/DDBJ databases">
        <title>Draft genome sequence of the bacteria which degrade cell wall of Tricholomamatutake.</title>
        <authorList>
            <person name="Konishi Y."/>
            <person name="Fukuta Y."/>
            <person name="Shirasaka N."/>
        </authorList>
    </citation>
    <scope>NUCLEOTIDE SEQUENCE [LARGE SCALE GENOMIC DNA]</scope>
    <source>
        <strain evidence="10">mu1</strain>
    </source>
</reference>
<feature type="domain" description="Signal transduction histidine kinase subgroup 3 dimerisation and phosphoacceptor" evidence="8">
    <location>
        <begin position="186"/>
        <end position="251"/>
    </location>
</feature>
<evidence type="ECO:0000313" key="9">
    <source>
        <dbReference type="EMBL" id="GLX70278.1"/>
    </source>
</evidence>
<dbReference type="PANTHER" id="PTHR24421">
    <property type="entry name" value="NITRATE/NITRITE SENSOR PROTEIN NARX-RELATED"/>
    <property type="match status" value="1"/>
</dbReference>
<dbReference type="Pfam" id="PF02518">
    <property type="entry name" value="HATPase_c"/>
    <property type="match status" value="1"/>
</dbReference>
<dbReference type="GO" id="GO:0016301">
    <property type="term" value="F:kinase activity"/>
    <property type="evidence" value="ECO:0007669"/>
    <property type="project" value="UniProtKB-KW"/>
</dbReference>
<dbReference type="Proteomes" id="UP001157114">
    <property type="component" value="Unassembled WGS sequence"/>
</dbReference>
<protein>
    <recommendedName>
        <fullName evidence="2">histidine kinase</fullName>
        <ecNumber evidence="2">2.7.13.3</ecNumber>
    </recommendedName>
</protein>
<evidence type="ECO:0000256" key="1">
    <source>
        <dbReference type="ARBA" id="ARBA00000085"/>
    </source>
</evidence>
<keyword evidence="3" id="KW-0808">Transferase</keyword>
<name>A0ABQ6GLM9_9BACL</name>
<accession>A0ABQ6GLM9</accession>
<feature type="transmembrane region" description="Helical" evidence="6">
    <location>
        <begin position="116"/>
        <end position="132"/>
    </location>
</feature>
<evidence type="ECO:0000313" key="10">
    <source>
        <dbReference type="Proteomes" id="UP001157114"/>
    </source>
</evidence>
<comment type="catalytic activity">
    <reaction evidence="1">
        <text>ATP + protein L-histidine = ADP + protein N-phospho-L-histidine.</text>
        <dbReference type="EC" id="2.7.13.3"/>
    </reaction>
</comment>
<evidence type="ECO:0000256" key="2">
    <source>
        <dbReference type="ARBA" id="ARBA00012438"/>
    </source>
</evidence>
<dbReference type="InterPro" id="IPR050482">
    <property type="entry name" value="Sensor_HK_TwoCompSys"/>
</dbReference>
<dbReference type="PANTHER" id="PTHR24421:SF63">
    <property type="entry name" value="SENSOR HISTIDINE KINASE DESK"/>
    <property type="match status" value="1"/>
</dbReference>
<dbReference type="Pfam" id="PF07730">
    <property type="entry name" value="HisKA_3"/>
    <property type="match status" value="1"/>
</dbReference>
<feature type="transmembrane region" description="Helical" evidence="6">
    <location>
        <begin position="47"/>
        <end position="64"/>
    </location>
</feature>
<evidence type="ECO:0000256" key="6">
    <source>
        <dbReference type="SAM" id="Phobius"/>
    </source>
</evidence>
<feature type="transmembrane region" description="Helical" evidence="6">
    <location>
        <begin position="144"/>
        <end position="161"/>
    </location>
</feature>
<feature type="transmembrane region" description="Helical" evidence="6">
    <location>
        <begin position="71"/>
        <end position="88"/>
    </location>
</feature>